<keyword evidence="11" id="KW-1185">Reference proteome</keyword>
<dbReference type="SMART" id="SM00448">
    <property type="entry name" value="REC"/>
    <property type="match status" value="1"/>
</dbReference>
<dbReference type="InterPro" id="IPR001789">
    <property type="entry name" value="Sig_transdc_resp-reg_receiver"/>
</dbReference>
<evidence type="ECO:0000259" key="9">
    <source>
        <dbReference type="PROSITE" id="PS51755"/>
    </source>
</evidence>
<keyword evidence="4 7" id="KW-0238">DNA-binding</keyword>
<comment type="caution">
    <text evidence="10">The sequence shown here is derived from an EMBL/GenBank/DDBJ whole genome shotgun (WGS) entry which is preliminary data.</text>
</comment>
<dbReference type="PROSITE" id="PS50110">
    <property type="entry name" value="RESPONSE_REGULATORY"/>
    <property type="match status" value="1"/>
</dbReference>
<dbReference type="PANTHER" id="PTHR48111:SF40">
    <property type="entry name" value="PHOSPHATE REGULON TRANSCRIPTIONAL REGULATORY PROTEIN PHOB"/>
    <property type="match status" value="1"/>
</dbReference>
<evidence type="ECO:0000256" key="4">
    <source>
        <dbReference type="ARBA" id="ARBA00023125"/>
    </source>
</evidence>
<evidence type="ECO:0000256" key="7">
    <source>
        <dbReference type="PROSITE-ProRule" id="PRU01091"/>
    </source>
</evidence>
<evidence type="ECO:0000256" key="3">
    <source>
        <dbReference type="ARBA" id="ARBA00023015"/>
    </source>
</evidence>
<proteinExistence type="predicted"/>
<sequence>MALILIVEDEMPINILINRNLKLVGHECVSVYDGEAVLEMIQKYTFDLILLDIMLPKMNGYEVLETVKEMNIPVIFLTSKSSLSDRVKGLTLGADDYIVKPFEMLELQARVEAVLRRTNKEQKFFVLNNVRVDLDGRQAFLNNELVDITPQEFDLLVVLIRNRNIALSREKLLELAWGYDFEGDTRTVDVHITKLRKKLGLDNYIKTVYKLGYRLEVVD</sequence>
<reference evidence="10 11" key="1">
    <citation type="submission" date="2021-06" db="EMBL/GenBank/DDBJ databases">
        <authorList>
            <person name="Sun Q."/>
            <person name="Li D."/>
        </authorList>
    </citation>
    <scope>NUCLEOTIDE SEQUENCE [LARGE SCALE GENOMIC DNA]</scope>
    <source>
        <strain evidence="10 11">MSJ-40</strain>
    </source>
</reference>
<evidence type="ECO:0000313" key="11">
    <source>
        <dbReference type="Proteomes" id="UP000749471"/>
    </source>
</evidence>
<keyword evidence="1 6" id="KW-0597">Phosphoprotein</keyword>
<evidence type="ECO:0000256" key="5">
    <source>
        <dbReference type="ARBA" id="ARBA00023163"/>
    </source>
</evidence>
<dbReference type="RefSeq" id="WP_216522000.1">
    <property type="nucleotide sequence ID" value="NZ_JAHLPM010000024.1"/>
</dbReference>
<evidence type="ECO:0000256" key="2">
    <source>
        <dbReference type="ARBA" id="ARBA00023012"/>
    </source>
</evidence>
<evidence type="ECO:0000313" key="10">
    <source>
        <dbReference type="EMBL" id="MBU5440049.1"/>
    </source>
</evidence>
<feature type="domain" description="OmpR/PhoB-type" evidence="9">
    <location>
        <begin position="122"/>
        <end position="217"/>
    </location>
</feature>
<dbReference type="CDD" id="cd17574">
    <property type="entry name" value="REC_OmpR"/>
    <property type="match status" value="1"/>
</dbReference>
<protein>
    <submittedName>
        <fullName evidence="10">Response regulator transcription factor</fullName>
    </submittedName>
</protein>
<organism evidence="10 11">
    <name type="scientific">Tissierella simiarum</name>
    <dbReference type="NCBI Taxonomy" id="2841534"/>
    <lineage>
        <taxon>Bacteria</taxon>
        <taxon>Bacillati</taxon>
        <taxon>Bacillota</taxon>
        <taxon>Tissierellia</taxon>
        <taxon>Tissierellales</taxon>
        <taxon>Tissierellaceae</taxon>
        <taxon>Tissierella</taxon>
    </lineage>
</organism>
<keyword evidence="5" id="KW-0804">Transcription</keyword>
<dbReference type="SMART" id="SM00862">
    <property type="entry name" value="Trans_reg_C"/>
    <property type="match status" value="1"/>
</dbReference>
<feature type="modified residue" description="4-aspartylphosphate" evidence="6">
    <location>
        <position position="52"/>
    </location>
</feature>
<evidence type="ECO:0000256" key="6">
    <source>
        <dbReference type="PROSITE-ProRule" id="PRU00169"/>
    </source>
</evidence>
<name>A0ABS6ECS8_9FIRM</name>
<evidence type="ECO:0000256" key="1">
    <source>
        <dbReference type="ARBA" id="ARBA00022553"/>
    </source>
</evidence>
<dbReference type="InterPro" id="IPR001867">
    <property type="entry name" value="OmpR/PhoB-type_DNA-bd"/>
</dbReference>
<dbReference type="Pfam" id="PF00486">
    <property type="entry name" value="Trans_reg_C"/>
    <property type="match status" value="1"/>
</dbReference>
<evidence type="ECO:0000259" key="8">
    <source>
        <dbReference type="PROSITE" id="PS50110"/>
    </source>
</evidence>
<gene>
    <name evidence="10" type="ORF">KQI42_18745</name>
</gene>
<dbReference type="InterPro" id="IPR039420">
    <property type="entry name" value="WalR-like"/>
</dbReference>
<dbReference type="Pfam" id="PF00072">
    <property type="entry name" value="Response_reg"/>
    <property type="match status" value="1"/>
</dbReference>
<accession>A0ABS6ECS8</accession>
<feature type="DNA-binding region" description="OmpR/PhoB-type" evidence="7">
    <location>
        <begin position="122"/>
        <end position="217"/>
    </location>
</feature>
<dbReference type="PANTHER" id="PTHR48111">
    <property type="entry name" value="REGULATOR OF RPOS"/>
    <property type="match status" value="1"/>
</dbReference>
<dbReference type="EMBL" id="JAHLPM010000024">
    <property type="protein sequence ID" value="MBU5440049.1"/>
    <property type="molecule type" value="Genomic_DNA"/>
</dbReference>
<dbReference type="PROSITE" id="PS51755">
    <property type="entry name" value="OMPR_PHOB"/>
    <property type="match status" value="1"/>
</dbReference>
<keyword evidence="2" id="KW-0902">Two-component regulatory system</keyword>
<dbReference type="Proteomes" id="UP000749471">
    <property type="component" value="Unassembled WGS sequence"/>
</dbReference>
<keyword evidence="3" id="KW-0805">Transcription regulation</keyword>
<dbReference type="CDD" id="cd00383">
    <property type="entry name" value="trans_reg_C"/>
    <property type="match status" value="1"/>
</dbReference>
<feature type="domain" description="Response regulatory" evidence="8">
    <location>
        <begin position="3"/>
        <end position="115"/>
    </location>
</feature>